<dbReference type="EMBL" id="CP108222">
    <property type="protein sequence ID" value="WTT16275.1"/>
    <property type="molecule type" value="Genomic_DNA"/>
</dbReference>
<evidence type="ECO:0000313" key="1">
    <source>
        <dbReference type="EMBL" id="WTT16275.1"/>
    </source>
</evidence>
<dbReference type="AlphaFoldDB" id="A0AAU1ZVD0"/>
<reference evidence="1" key="1">
    <citation type="submission" date="2022-10" db="EMBL/GenBank/DDBJ databases">
        <title>The complete genomes of actinobacterial strains from the NBC collection.</title>
        <authorList>
            <person name="Joergensen T.S."/>
            <person name="Alvarez Arevalo M."/>
            <person name="Sterndorff E.B."/>
            <person name="Faurdal D."/>
            <person name="Vuksanovic O."/>
            <person name="Mourched A.-S."/>
            <person name="Charusanti P."/>
            <person name="Shaw S."/>
            <person name="Blin K."/>
            <person name="Weber T."/>
        </authorList>
    </citation>
    <scope>NUCLEOTIDE SEQUENCE</scope>
    <source>
        <strain evidence="1">NBC_00093</strain>
    </source>
</reference>
<sequence length="80" mass="8778">MAKLPLNSSTTSTGQAAKAYMWRIPILDKEPYVKGGVVARTRIQEWAPDTNSMHILSESALRFPEATGVCVTTRTLAQTL</sequence>
<gene>
    <name evidence="1" type="ORF">OHA22_12435</name>
</gene>
<organism evidence="1">
    <name type="scientific">Streptomyces sp. NBC_00093</name>
    <dbReference type="NCBI Taxonomy" id="2975649"/>
    <lineage>
        <taxon>Bacteria</taxon>
        <taxon>Bacillati</taxon>
        <taxon>Actinomycetota</taxon>
        <taxon>Actinomycetes</taxon>
        <taxon>Kitasatosporales</taxon>
        <taxon>Streptomycetaceae</taxon>
        <taxon>Streptomyces</taxon>
    </lineage>
</organism>
<accession>A0AAU1ZVD0</accession>
<protein>
    <submittedName>
        <fullName evidence="1">Uncharacterized protein</fullName>
    </submittedName>
</protein>
<name>A0AAU1ZVD0_9ACTN</name>
<proteinExistence type="predicted"/>